<reference evidence="5" key="1">
    <citation type="journal article" date="2019" name="Int. J. Syst. Evol. Microbiol.">
        <title>The Global Catalogue of Microorganisms (GCM) 10K type strain sequencing project: providing services to taxonomists for standard genome sequencing and annotation.</title>
        <authorList>
            <consortium name="The Broad Institute Genomics Platform"/>
            <consortium name="The Broad Institute Genome Sequencing Center for Infectious Disease"/>
            <person name="Wu L."/>
            <person name="Ma J."/>
        </authorList>
    </citation>
    <scope>NUCLEOTIDE SEQUENCE [LARGE SCALE GENOMIC DNA]</scope>
    <source>
        <strain evidence="5">CCUG 59189</strain>
    </source>
</reference>
<sequence>MGIFHKGETHESRSSSMSYAMRWKHENLRQITLVGVLAIAVIFIILIWLFGQDHKKVSLVVDGKAQAVETKESKVAEVLNEQSIQLHPKDTISRPLNSSLGDGDRIVIVRAVPVKVSLDGTTKVHFTTKAKVEDAVSELGVRLQKDDKVTPALDSEVSANLNIQIVRVNKQTVQKKEAIPFKVVKKEDATLLKGKTKVVQQGSQGLVIHSIEKVFEDGKFVAKRWVGKAVSKNAKPKIVAVGTKQPTAVLSASITRKAGAVSIGGLTTKGGVSFKYKKALKNVTLTAYSAEEDGIGTRTASGTRVAEGRTIAVDKDVVPLGWWVFIEGIGFRKAEDTGGAINGHKIDVYYDTLKAANHFGKKKGRTVYVIGPTKPELN</sequence>
<comment type="caution">
    <text evidence="4">The sequence shown here is derived from an EMBL/GenBank/DDBJ whole genome shotgun (WGS) entry which is preliminary data.</text>
</comment>
<feature type="transmembrane region" description="Helical" evidence="2">
    <location>
        <begin position="31"/>
        <end position="51"/>
    </location>
</feature>
<dbReference type="PANTHER" id="PTHR39160">
    <property type="entry name" value="CELL WALL-BINDING PROTEIN YOCH"/>
    <property type="match status" value="1"/>
</dbReference>
<dbReference type="Pfam" id="PF06725">
    <property type="entry name" value="3D"/>
    <property type="match status" value="1"/>
</dbReference>
<evidence type="ECO:0000313" key="5">
    <source>
        <dbReference type="Proteomes" id="UP001597262"/>
    </source>
</evidence>
<dbReference type="Pfam" id="PF07501">
    <property type="entry name" value="G5"/>
    <property type="match status" value="1"/>
</dbReference>
<dbReference type="Gene3D" id="2.40.40.10">
    <property type="entry name" value="RlpA-like domain"/>
    <property type="match status" value="1"/>
</dbReference>
<organism evidence="4 5">
    <name type="scientific">Paenibacillus puldeungensis</name>
    <dbReference type="NCBI Taxonomy" id="696536"/>
    <lineage>
        <taxon>Bacteria</taxon>
        <taxon>Bacillati</taxon>
        <taxon>Bacillota</taxon>
        <taxon>Bacilli</taxon>
        <taxon>Bacillales</taxon>
        <taxon>Paenibacillaceae</taxon>
        <taxon>Paenibacillus</taxon>
    </lineage>
</organism>
<dbReference type="InterPro" id="IPR011098">
    <property type="entry name" value="G5_dom"/>
</dbReference>
<dbReference type="EMBL" id="JBHTLM010000035">
    <property type="protein sequence ID" value="MFD1179597.1"/>
    <property type="molecule type" value="Genomic_DNA"/>
</dbReference>
<dbReference type="SUPFAM" id="SSF50685">
    <property type="entry name" value="Barwin-like endoglucanases"/>
    <property type="match status" value="1"/>
</dbReference>
<accession>A0ABW3S516</accession>
<dbReference type="InterPro" id="IPR007137">
    <property type="entry name" value="DUF348"/>
</dbReference>
<keyword evidence="1" id="KW-0732">Signal</keyword>
<keyword evidence="5" id="KW-1185">Reference proteome</keyword>
<feature type="domain" description="G5" evidence="3">
    <location>
        <begin position="165"/>
        <end position="245"/>
    </location>
</feature>
<keyword evidence="2" id="KW-0812">Transmembrane</keyword>
<dbReference type="SMART" id="SM01208">
    <property type="entry name" value="G5"/>
    <property type="match status" value="1"/>
</dbReference>
<dbReference type="InterPro" id="IPR051933">
    <property type="entry name" value="Resuscitation_pf_RpfB"/>
</dbReference>
<protein>
    <submittedName>
        <fullName evidence="4">Ubiquitin-like domain-containing protein</fullName>
    </submittedName>
</protein>
<keyword evidence="2" id="KW-0472">Membrane</keyword>
<dbReference type="Pfam" id="PF03990">
    <property type="entry name" value="DUF348"/>
    <property type="match status" value="2"/>
</dbReference>
<dbReference type="RefSeq" id="WP_379322021.1">
    <property type="nucleotide sequence ID" value="NZ_JBHTLM010000035.1"/>
</dbReference>
<evidence type="ECO:0000259" key="3">
    <source>
        <dbReference type="PROSITE" id="PS51109"/>
    </source>
</evidence>
<dbReference type="Proteomes" id="UP001597262">
    <property type="component" value="Unassembled WGS sequence"/>
</dbReference>
<gene>
    <name evidence="4" type="ORF">ACFQ3W_25315</name>
</gene>
<dbReference type="PANTHER" id="PTHR39160:SF4">
    <property type="entry name" value="RESUSCITATION-PROMOTING FACTOR RPFB"/>
    <property type="match status" value="1"/>
</dbReference>
<evidence type="ECO:0000313" key="4">
    <source>
        <dbReference type="EMBL" id="MFD1179597.1"/>
    </source>
</evidence>
<dbReference type="PROSITE" id="PS51109">
    <property type="entry name" value="G5"/>
    <property type="match status" value="1"/>
</dbReference>
<dbReference type="InterPro" id="IPR036908">
    <property type="entry name" value="RlpA-like_sf"/>
</dbReference>
<dbReference type="CDD" id="cd14667">
    <property type="entry name" value="3D_containing_proteins"/>
    <property type="match status" value="1"/>
</dbReference>
<evidence type="ECO:0000256" key="1">
    <source>
        <dbReference type="ARBA" id="ARBA00022729"/>
    </source>
</evidence>
<dbReference type="InterPro" id="IPR010611">
    <property type="entry name" value="3D_dom"/>
</dbReference>
<keyword evidence="2" id="KW-1133">Transmembrane helix</keyword>
<evidence type="ECO:0000256" key="2">
    <source>
        <dbReference type="SAM" id="Phobius"/>
    </source>
</evidence>
<dbReference type="Gene3D" id="2.20.230.10">
    <property type="entry name" value="Resuscitation-promoting factor rpfb"/>
    <property type="match status" value="1"/>
</dbReference>
<dbReference type="InterPro" id="IPR059180">
    <property type="entry name" value="3D_YorM"/>
</dbReference>
<name>A0ABW3S516_9BACL</name>
<proteinExistence type="predicted"/>